<keyword evidence="1" id="KW-0812">Transmembrane</keyword>
<keyword evidence="3" id="KW-1185">Reference proteome</keyword>
<dbReference type="Proteomes" id="UP001589943">
    <property type="component" value="Unassembled WGS sequence"/>
</dbReference>
<dbReference type="SUPFAM" id="SSF50199">
    <property type="entry name" value="Staphylococcal nuclease"/>
    <property type="match status" value="1"/>
</dbReference>
<evidence type="ECO:0000256" key="1">
    <source>
        <dbReference type="SAM" id="Phobius"/>
    </source>
</evidence>
<evidence type="ECO:0000313" key="3">
    <source>
        <dbReference type="Proteomes" id="UP001589943"/>
    </source>
</evidence>
<dbReference type="InterPro" id="IPR035437">
    <property type="entry name" value="SNase_OB-fold_sf"/>
</dbReference>
<evidence type="ECO:0000313" key="2">
    <source>
        <dbReference type="EMBL" id="MFC0590119.1"/>
    </source>
</evidence>
<accession>A0ABV6PJV7</accession>
<keyword evidence="1" id="KW-0472">Membrane</keyword>
<reference evidence="2 3" key="1">
    <citation type="submission" date="2024-09" db="EMBL/GenBank/DDBJ databases">
        <authorList>
            <person name="Sun Q."/>
            <person name="Mori K."/>
        </authorList>
    </citation>
    <scope>NUCLEOTIDE SEQUENCE [LARGE SCALE GENOMIC DNA]</scope>
    <source>
        <strain evidence="2 3">NCAIM B.02537</strain>
    </source>
</reference>
<protein>
    <submittedName>
        <fullName evidence="2">Thermonuclease family protein</fullName>
    </submittedName>
</protein>
<sequence>MGDLLPFRRRRKWTRPGDYGQVLPTSQWQGGKRRRDWRRLARTWLPLAAIVAISIWLGVRETAVPAPDASSETVSPAFTVCGKGRATNCVVDGDTIKLGQRSIRIIGIDAPELHPPRCLDEAKKGLEAQSKLLAVLNRGSFSLTGPAGRDEYGRELFNLVRVPPGSSVQSIADEMVASGTVRRYAGGARQPWC</sequence>
<keyword evidence="1" id="KW-1133">Transmembrane helix</keyword>
<name>A0ABV6PJV7_9SPHN</name>
<dbReference type="RefSeq" id="WP_379481568.1">
    <property type="nucleotide sequence ID" value="NZ_JBHLTL010000006.1"/>
</dbReference>
<comment type="caution">
    <text evidence="2">The sequence shown here is derived from an EMBL/GenBank/DDBJ whole genome shotgun (WGS) entry which is preliminary data.</text>
</comment>
<dbReference type="EMBL" id="JBHLTL010000006">
    <property type="protein sequence ID" value="MFC0590119.1"/>
    <property type="molecule type" value="Genomic_DNA"/>
</dbReference>
<organism evidence="2 3">
    <name type="scientific">Novosphingobium aquiterrae</name>
    <dbReference type="NCBI Taxonomy" id="624388"/>
    <lineage>
        <taxon>Bacteria</taxon>
        <taxon>Pseudomonadati</taxon>
        <taxon>Pseudomonadota</taxon>
        <taxon>Alphaproteobacteria</taxon>
        <taxon>Sphingomonadales</taxon>
        <taxon>Sphingomonadaceae</taxon>
        <taxon>Novosphingobium</taxon>
    </lineage>
</organism>
<feature type="transmembrane region" description="Helical" evidence="1">
    <location>
        <begin position="40"/>
        <end position="59"/>
    </location>
</feature>
<proteinExistence type="predicted"/>
<gene>
    <name evidence="2" type="ORF">ACFFF7_11890</name>
</gene>
<dbReference type="Gene3D" id="2.40.50.90">
    <property type="match status" value="1"/>
</dbReference>